<evidence type="ECO:0000313" key="8">
    <source>
        <dbReference type="Proteomes" id="UP000008076"/>
    </source>
</evidence>
<dbReference type="Gene3D" id="3.20.170.30">
    <property type="match status" value="1"/>
</dbReference>
<dbReference type="Proteomes" id="UP000008076">
    <property type="component" value="Unassembled WGS sequence"/>
</dbReference>
<dbReference type="GO" id="GO:0016746">
    <property type="term" value="F:acyltransferase activity"/>
    <property type="evidence" value="ECO:0007669"/>
    <property type="project" value="UniProtKB-KW"/>
</dbReference>
<name>B0E890_ENTDS</name>
<dbReference type="GO" id="GO:0006388">
    <property type="term" value="P:tRNA splicing, via endonucleolytic cleavage and ligation"/>
    <property type="evidence" value="ECO:0007669"/>
    <property type="project" value="TreeGrafter"/>
</dbReference>
<dbReference type="GeneID" id="5879495"/>
<dbReference type="Pfam" id="PF01885">
    <property type="entry name" value="PTS_2-RNA"/>
    <property type="match status" value="1"/>
</dbReference>
<dbReference type="EC" id="2.7.1.160" evidence="3"/>
<comment type="similarity">
    <text evidence="2">Belongs to the KptA/TPT1 family.</text>
</comment>
<dbReference type="InterPro" id="IPR042081">
    <property type="entry name" value="RNA_2'-PTrans_C"/>
</dbReference>
<evidence type="ECO:0000256" key="5">
    <source>
        <dbReference type="ARBA" id="ARBA00023027"/>
    </source>
</evidence>
<dbReference type="EMBL" id="DS548146">
    <property type="protein sequence ID" value="EDR29215.1"/>
    <property type="molecule type" value="Genomic_DNA"/>
</dbReference>
<keyword evidence="8" id="KW-1185">Reference proteome</keyword>
<proteinExistence type="inferred from homology"/>
<evidence type="ECO:0000313" key="7">
    <source>
        <dbReference type="EMBL" id="EDR29215.1"/>
    </source>
</evidence>
<organism evidence="8">
    <name type="scientific">Entamoeba dispar (strain ATCC PRA-260 / SAW760)</name>
    <dbReference type="NCBI Taxonomy" id="370354"/>
    <lineage>
        <taxon>Eukaryota</taxon>
        <taxon>Amoebozoa</taxon>
        <taxon>Evosea</taxon>
        <taxon>Archamoebae</taxon>
        <taxon>Mastigamoebida</taxon>
        <taxon>Entamoebidae</taxon>
        <taxon>Entamoeba</taxon>
    </lineage>
</organism>
<evidence type="ECO:0000256" key="1">
    <source>
        <dbReference type="ARBA" id="ARBA00003343"/>
    </source>
</evidence>
<evidence type="ECO:0000256" key="3">
    <source>
        <dbReference type="ARBA" id="ARBA00012007"/>
    </source>
</evidence>
<dbReference type="InterPro" id="IPR042080">
    <property type="entry name" value="RNA_2'-PTrans_N"/>
</dbReference>
<dbReference type="OMA" id="RHGASQM"/>
<reference evidence="8" key="1">
    <citation type="submission" date="2007-12" db="EMBL/GenBank/DDBJ databases">
        <title>Annotation of Entamoeba dispar SAW760.</title>
        <authorList>
            <person name="Lorenzi H."/>
            <person name="Inman J."/>
            <person name="Schobel S."/>
            <person name="Amedeo P."/>
            <person name="Caler E."/>
        </authorList>
    </citation>
    <scope>NUCLEOTIDE SEQUENCE [LARGE SCALE GENOMIC DNA]</scope>
    <source>
        <strain evidence="8">ATCC PRA-260 / SAW760</strain>
    </source>
</reference>
<dbReference type="VEuPathDB" id="AmoebaDB:EDI_237770"/>
<gene>
    <name evidence="7" type="ORF">EDI_237770</name>
</gene>
<dbReference type="RefSeq" id="XP_001734581.1">
    <property type="nucleotide sequence ID" value="XM_001734529.1"/>
</dbReference>
<dbReference type="SUPFAM" id="SSF56399">
    <property type="entry name" value="ADP-ribosylation"/>
    <property type="match status" value="1"/>
</dbReference>
<evidence type="ECO:0000256" key="4">
    <source>
        <dbReference type="ARBA" id="ARBA00022679"/>
    </source>
</evidence>
<dbReference type="PANTHER" id="PTHR12684:SF2">
    <property type="entry name" value="TRNA 2'-PHOSPHOTRANSFERASE 1"/>
    <property type="match status" value="1"/>
</dbReference>
<evidence type="ECO:0000256" key="6">
    <source>
        <dbReference type="ARBA" id="ARBA00047949"/>
    </source>
</evidence>
<keyword evidence="4 7" id="KW-0808">Transferase</keyword>
<dbReference type="AlphaFoldDB" id="B0E890"/>
<comment type="catalytic activity">
    <reaction evidence="6">
        <text>2'-phospho-[ligated tRNA] + NAD(+) = mature tRNA + ADP-alpha-D-ribose 1'',2''-cyclic phosphate + nicotinamide</text>
        <dbReference type="Rhea" id="RHEA:23324"/>
        <dbReference type="Rhea" id="RHEA-COMP:11106"/>
        <dbReference type="Rhea" id="RHEA-COMP:11107"/>
        <dbReference type="ChEBI" id="CHEBI:17154"/>
        <dbReference type="ChEBI" id="CHEBI:57540"/>
        <dbReference type="ChEBI" id="CHEBI:76596"/>
        <dbReference type="ChEBI" id="CHEBI:82883"/>
        <dbReference type="ChEBI" id="CHEBI:85027"/>
        <dbReference type="EC" id="2.7.1.160"/>
    </reaction>
</comment>
<dbReference type="PANTHER" id="PTHR12684">
    <property type="entry name" value="PUTATIVE PHOSPHOTRANSFERASE"/>
    <property type="match status" value="1"/>
</dbReference>
<keyword evidence="5" id="KW-0520">NAD</keyword>
<dbReference type="OrthoDB" id="419694at2759"/>
<keyword evidence="7" id="KW-0012">Acyltransferase</keyword>
<dbReference type="Gene3D" id="1.10.10.970">
    <property type="entry name" value="RNA 2'-phosphotransferase, Tpt1/KptA family, N-terminal domain"/>
    <property type="match status" value="1"/>
</dbReference>
<comment type="function">
    <text evidence="1">Catalyzes the last step of tRNA splicing, the transfer of the splice junction 2'-phosphate from ligated tRNA to NAD to produce ADP-ribose 1''-2'' cyclic phosphate.</text>
</comment>
<dbReference type="KEGG" id="edi:EDI_237770"/>
<accession>B0E890</accession>
<dbReference type="eggNOG" id="KOG2278">
    <property type="taxonomic scope" value="Eukaryota"/>
</dbReference>
<dbReference type="GO" id="GO:0000215">
    <property type="term" value="F:tRNA 2'-phosphotransferase activity"/>
    <property type="evidence" value="ECO:0007669"/>
    <property type="project" value="UniProtKB-EC"/>
</dbReference>
<evidence type="ECO:0000256" key="2">
    <source>
        <dbReference type="ARBA" id="ARBA00009836"/>
    </source>
</evidence>
<sequence length="201" mass="23117">MNKQQNDIEISKRLSYLLRHGAIKERIPITKDGWVLIKDLLNNRQMKGISEEEIKSIVAKDPKKRYSIQGEGNQIKIRANQGHSINVQVEMKEITDASLYPIVIHGTYMRNFNSIIKNGLQKMGRLHIHMAQGLPKEIKEEKSGMRSSCNIIIYIDIEKAMKKGIKFYESENGVILSEGPIDISCFKEIRRYPSLTKISFN</sequence>
<dbReference type="InterPro" id="IPR002745">
    <property type="entry name" value="Ptrans_KptA/Tpt1"/>
</dbReference>
<protein>
    <recommendedName>
        <fullName evidence="3">2'-phosphotransferase</fullName>
        <ecNumber evidence="3">2.7.1.160</ecNumber>
    </recommendedName>
</protein>